<feature type="signal peptide" evidence="17">
    <location>
        <begin position="1"/>
        <end position="23"/>
    </location>
</feature>
<keyword evidence="7" id="KW-0808">Transferase</keyword>
<sequence length="461" mass="51778">MWMFSVPLVAALTLLAVAYTAFRASQTARTPQGAVGWVVFLVALPFVAVPAYYVFGYARISRFRDRWKVVRVSPETWSRPQGLPKSSAASERLAPFTAIGGGPVVAGCGRTVLRDSEETYDPIFDAIAEARHYVLVQFYIIRDDETGRRLHAALCDAVARGVRVHLLYDPLGCLLLTRRYRRTLAEAGVQMYPTRGPSRLLGRFALNYRNHRKCVVVDGRTGFTGGLNVANEYAGAWRDTHIRLTGPVVSQLQAIFADDWAMQAHEQLDGLLWDTDHDSQGTHALMIGSGPIDGHEIGTLYFTALCQVARRRLWLTTPYFVPTADLLSALKLAALRGVEIRILVPHVYDKLTPWIAAFAYFDEVRDAGVQILRYTPCFMHQKVALVDDDIVSIGTLNMDIRSCILNFEETAVFYGEDQAREVEEMLRQDMEHAYVMTNRLDEQPLWLRVAAPVFKLLAPLL</sequence>
<keyword evidence="4" id="KW-1003">Cell membrane</keyword>
<dbReference type="GO" id="GO:0005886">
    <property type="term" value="C:plasma membrane"/>
    <property type="evidence" value="ECO:0007669"/>
    <property type="project" value="UniProtKB-SubCell"/>
</dbReference>
<feature type="domain" description="PLD phosphodiesterase" evidence="18">
    <location>
        <begin position="206"/>
        <end position="233"/>
    </location>
</feature>
<keyword evidence="6" id="KW-0964">Secreted</keyword>
<dbReference type="InterPro" id="IPR022924">
    <property type="entry name" value="Cardiolipin_synthase"/>
</dbReference>
<keyword evidence="13" id="KW-0594">Phospholipid biosynthesis</keyword>
<evidence type="ECO:0000256" key="15">
    <source>
        <dbReference type="NCBIfam" id="TIGR04265"/>
    </source>
</evidence>
<keyword evidence="14" id="KW-1208">Phospholipid metabolism</keyword>
<dbReference type="PANTHER" id="PTHR21248">
    <property type="entry name" value="CARDIOLIPIN SYNTHASE"/>
    <property type="match status" value="1"/>
</dbReference>
<evidence type="ECO:0000256" key="3">
    <source>
        <dbReference type="ARBA" id="ARBA00004651"/>
    </source>
</evidence>
<feature type="transmembrane region" description="Helical" evidence="16">
    <location>
        <begin position="34"/>
        <end position="58"/>
    </location>
</feature>
<evidence type="ECO:0000256" key="7">
    <source>
        <dbReference type="ARBA" id="ARBA00022679"/>
    </source>
</evidence>
<dbReference type="OrthoDB" id="9762009at2"/>
<dbReference type="GO" id="GO:0005576">
    <property type="term" value="C:extracellular region"/>
    <property type="evidence" value="ECO:0007669"/>
    <property type="project" value="UniProtKB-SubCell"/>
</dbReference>
<dbReference type="PANTHER" id="PTHR21248:SF22">
    <property type="entry name" value="PHOSPHOLIPASE D"/>
    <property type="match status" value="1"/>
</dbReference>
<dbReference type="SUPFAM" id="SSF56024">
    <property type="entry name" value="Phospholipase D/nuclease"/>
    <property type="match status" value="2"/>
</dbReference>
<dbReference type="Pfam" id="PF13091">
    <property type="entry name" value="PLDc_2"/>
    <property type="match status" value="2"/>
</dbReference>
<evidence type="ECO:0000256" key="14">
    <source>
        <dbReference type="ARBA" id="ARBA00023264"/>
    </source>
</evidence>
<evidence type="ECO:0000256" key="8">
    <source>
        <dbReference type="ARBA" id="ARBA00022692"/>
    </source>
</evidence>
<evidence type="ECO:0000256" key="2">
    <source>
        <dbReference type="ARBA" id="ARBA00004613"/>
    </source>
</evidence>
<evidence type="ECO:0000256" key="12">
    <source>
        <dbReference type="ARBA" id="ARBA00023136"/>
    </source>
</evidence>
<accession>A0A1I5LDF9</accession>
<evidence type="ECO:0000256" key="17">
    <source>
        <dbReference type="SAM" id="SignalP"/>
    </source>
</evidence>
<feature type="domain" description="PLD phosphodiesterase" evidence="18">
    <location>
        <begin position="375"/>
        <end position="402"/>
    </location>
</feature>
<evidence type="ECO:0000313" key="20">
    <source>
        <dbReference type="Proteomes" id="UP000199356"/>
    </source>
</evidence>
<evidence type="ECO:0000256" key="10">
    <source>
        <dbReference type="ARBA" id="ARBA00022989"/>
    </source>
</evidence>
<dbReference type="NCBIfam" id="TIGR04265">
    <property type="entry name" value="bac_cardiolipin"/>
    <property type="match status" value="1"/>
</dbReference>
<proteinExistence type="predicted"/>
<dbReference type="GO" id="GO:0032049">
    <property type="term" value="P:cardiolipin biosynthetic process"/>
    <property type="evidence" value="ECO:0007669"/>
    <property type="project" value="UniProtKB-UniRule"/>
</dbReference>
<evidence type="ECO:0000256" key="5">
    <source>
        <dbReference type="ARBA" id="ARBA00022516"/>
    </source>
</evidence>
<evidence type="ECO:0000313" key="19">
    <source>
        <dbReference type="EMBL" id="SFO95213.1"/>
    </source>
</evidence>
<evidence type="ECO:0000256" key="13">
    <source>
        <dbReference type="ARBA" id="ARBA00023209"/>
    </source>
</evidence>
<evidence type="ECO:0000256" key="16">
    <source>
        <dbReference type="SAM" id="Phobius"/>
    </source>
</evidence>
<dbReference type="EMBL" id="FOXA01000001">
    <property type="protein sequence ID" value="SFO95213.1"/>
    <property type="molecule type" value="Genomic_DNA"/>
</dbReference>
<evidence type="ECO:0000259" key="18">
    <source>
        <dbReference type="PROSITE" id="PS50035"/>
    </source>
</evidence>
<name>A0A1I5LDF9_9RHOB</name>
<evidence type="ECO:0000256" key="4">
    <source>
        <dbReference type="ARBA" id="ARBA00022475"/>
    </source>
</evidence>
<dbReference type="EC" id="2.7.8.-" evidence="15"/>
<keyword evidence="17" id="KW-0732">Signal</keyword>
<dbReference type="GO" id="GO:0008808">
    <property type="term" value="F:cardiolipin synthase activity"/>
    <property type="evidence" value="ECO:0007669"/>
    <property type="project" value="UniProtKB-UniRule"/>
</dbReference>
<gene>
    <name evidence="19" type="ORF">SAMN04488047_101597</name>
</gene>
<dbReference type="SMART" id="SM00155">
    <property type="entry name" value="PLDc"/>
    <property type="match status" value="2"/>
</dbReference>
<evidence type="ECO:0000256" key="11">
    <source>
        <dbReference type="ARBA" id="ARBA00023098"/>
    </source>
</evidence>
<comment type="subcellular location">
    <subcellularLocation>
        <location evidence="3">Cell membrane</location>
        <topology evidence="3">Multi-pass membrane protein</topology>
    </subcellularLocation>
    <subcellularLocation>
        <location evidence="2">Secreted</location>
    </subcellularLocation>
</comment>
<keyword evidence="12 16" id="KW-0472">Membrane</keyword>
<organism evidence="19 20">
    <name type="scientific">Tranquillimonas alkanivorans</name>
    <dbReference type="NCBI Taxonomy" id="441119"/>
    <lineage>
        <taxon>Bacteria</taxon>
        <taxon>Pseudomonadati</taxon>
        <taxon>Pseudomonadota</taxon>
        <taxon>Alphaproteobacteria</taxon>
        <taxon>Rhodobacterales</taxon>
        <taxon>Roseobacteraceae</taxon>
        <taxon>Tranquillimonas</taxon>
    </lineage>
</organism>
<reference evidence="19 20" key="1">
    <citation type="submission" date="2016-10" db="EMBL/GenBank/DDBJ databases">
        <authorList>
            <person name="de Groot N.N."/>
        </authorList>
    </citation>
    <scope>NUCLEOTIDE SEQUENCE [LARGE SCALE GENOMIC DNA]</scope>
    <source>
        <strain evidence="19 20">DSM 19547</strain>
    </source>
</reference>
<dbReference type="STRING" id="441119.SAMN04488047_101597"/>
<keyword evidence="11" id="KW-0443">Lipid metabolism</keyword>
<evidence type="ECO:0000256" key="1">
    <source>
        <dbReference type="ARBA" id="ARBA00003145"/>
    </source>
</evidence>
<feature type="chain" id="PRO_5011670851" description="Cardiolipin synthase" evidence="17">
    <location>
        <begin position="24"/>
        <end position="461"/>
    </location>
</feature>
<keyword evidence="20" id="KW-1185">Reference proteome</keyword>
<dbReference type="InterPro" id="IPR001736">
    <property type="entry name" value="PLipase_D/transphosphatidylase"/>
</dbReference>
<dbReference type="AlphaFoldDB" id="A0A1I5LDF9"/>
<evidence type="ECO:0000256" key="9">
    <source>
        <dbReference type="ARBA" id="ARBA00022737"/>
    </source>
</evidence>
<dbReference type="PROSITE" id="PS50035">
    <property type="entry name" value="PLD"/>
    <property type="match status" value="2"/>
</dbReference>
<keyword evidence="5" id="KW-0444">Lipid biosynthesis</keyword>
<keyword evidence="10 16" id="KW-1133">Transmembrane helix</keyword>
<dbReference type="Proteomes" id="UP000199356">
    <property type="component" value="Unassembled WGS sequence"/>
</dbReference>
<evidence type="ECO:0000256" key="6">
    <source>
        <dbReference type="ARBA" id="ARBA00022525"/>
    </source>
</evidence>
<dbReference type="Gene3D" id="3.30.870.10">
    <property type="entry name" value="Endonuclease Chain A"/>
    <property type="match status" value="2"/>
</dbReference>
<dbReference type="Pfam" id="PF13396">
    <property type="entry name" value="PLDc_N"/>
    <property type="match status" value="1"/>
</dbReference>
<dbReference type="InterPro" id="IPR027379">
    <property type="entry name" value="CLS_N"/>
</dbReference>
<keyword evidence="9" id="KW-0677">Repeat</keyword>
<dbReference type="RefSeq" id="WP_093417411.1">
    <property type="nucleotide sequence ID" value="NZ_FOXA01000001.1"/>
</dbReference>
<dbReference type="InterPro" id="IPR025202">
    <property type="entry name" value="PLD-like_dom"/>
</dbReference>
<keyword evidence="8 16" id="KW-0812">Transmembrane</keyword>
<protein>
    <recommendedName>
        <fullName evidence="15">Cardiolipin synthase</fullName>
        <ecNumber evidence="15">2.7.8.-</ecNumber>
    </recommendedName>
</protein>
<comment type="function">
    <text evidence="1">Could be a virulence factor.</text>
</comment>